<dbReference type="InterPro" id="IPR036388">
    <property type="entry name" value="WH-like_DNA-bd_sf"/>
</dbReference>
<keyword evidence="7" id="KW-1185">Reference proteome</keyword>
<evidence type="ECO:0000259" key="5">
    <source>
        <dbReference type="PROSITE" id="PS50043"/>
    </source>
</evidence>
<sequence length="228" mass="26906">MTARLFSVSSDSQFVFTPNLQKRSSRRSQRKQLNTNKQQRLRSVESPDFSRNFISQDALWAVLLDTMPVGMMVLTDELQVFYCNESAKHLCHRLEPNNSIPALVRSLCERLLAEGFVIPDPLIMEYQDGANKLFRLQVRWLNLAERTFFLVHLEDCFALLQEELTIEQVKYDFTEREAEVWCLLRQKYSYQEIADFLKITLNTVKTHVKNIYAKRKSIGNQQQIWYSR</sequence>
<keyword evidence="3" id="KW-0804">Transcription</keyword>
<evidence type="ECO:0000256" key="1">
    <source>
        <dbReference type="ARBA" id="ARBA00023015"/>
    </source>
</evidence>
<keyword evidence="2" id="KW-0238">DNA-binding</keyword>
<dbReference type="InterPro" id="IPR000014">
    <property type="entry name" value="PAS"/>
</dbReference>
<evidence type="ECO:0000313" key="7">
    <source>
        <dbReference type="Proteomes" id="UP000217895"/>
    </source>
</evidence>
<dbReference type="Pfam" id="PF13188">
    <property type="entry name" value="PAS_8"/>
    <property type="match status" value="1"/>
</dbReference>
<dbReference type="EMBL" id="AP018203">
    <property type="protein sequence ID" value="BAY56446.1"/>
    <property type="molecule type" value="Genomic_DNA"/>
</dbReference>
<evidence type="ECO:0000256" key="3">
    <source>
        <dbReference type="ARBA" id="ARBA00023163"/>
    </source>
</evidence>
<dbReference type="GO" id="GO:0003677">
    <property type="term" value="F:DNA binding"/>
    <property type="evidence" value="ECO:0007669"/>
    <property type="project" value="UniProtKB-KW"/>
</dbReference>
<keyword evidence="1" id="KW-0805">Transcription regulation</keyword>
<dbReference type="SMART" id="SM00421">
    <property type="entry name" value="HTH_LUXR"/>
    <property type="match status" value="1"/>
</dbReference>
<accession>A0A1Z4JIA5</accession>
<dbReference type="Proteomes" id="UP000217895">
    <property type="component" value="Chromosome"/>
</dbReference>
<name>A0A1Z4JIA5_LEPBY</name>
<gene>
    <name evidence="6" type="ORF">NIES2135_32790</name>
</gene>
<dbReference type="Pfam" id="PF00196">
    <property type="entry name" value="GerE"/>
    <property type="match status" value="1"/>
</dbReference>
<dbReference type="InterPro" id="IPR000792">
    <property type="entry name" value="Tscrpt_reg_LuxR_C"/>
</dbReference>
<feature type="domain" description="HTH luxR-type" evidence="5">
    <location>
        <begin position="166"/>
        <end position="228"/>
    </location>
</feature>
<dbReference type="CDD" id="cd06170">
    <property type="entry name" value="LuxR_C_like"/>
    <property type="match status" value="1"/>
</dbReference>
<dbReference type="SUPFAM" id="SSF46894">
    <property type="entry name" value="C-terminal effector domain of the bipartite response regulators"/>
    <property type="match status" value="1"/>
</dbReference>
<proteinExistence type="predicted"/>
<evidence type="ECO:0000256" key="2">
    <source>
        <dbReference type="ARBA" id="ARBA00023125"/>
    </source>
</evidence>
<dbReference type="Gene3D" id="1.10.10.10">
    <property type="entry name" value="Winged helix-like DNA-binding domain superfamily/Winged helix DNA-binding domain"/>
    <property type="match status" value="1"/>
</dbReference>
<dbReference type="PANTHER" id="PTHR44688:SF16">
    <property type="entry name" value="DNA-BINDING TRANSCRIPTIONAL ACTIVATOR DEVR_DOSR"/>
    <property type="match status" value="1"/>
</dbReference>
<evidence type="ECO:0000313" key="6">
    <source>
        <dbReference type="EMBL" id="BAY56446.1"/>
    </source>
</evidence>
<protein>
    <submittedName>
        <fullName evidence="6">ATP-dependent transcriptional regulator</fullName>
    </submittedName>
</protein>
<dbReference type="AlphaFoldDB" id="A0A1Z4JIA5"/>
<reference evidence="6 7" key="1">
    <citation type="submission" date="2017-06" db="EMBL/GenBank/DDBJ databases">
        <title>Genome sequencing of cyanobaciteial culture collection at National Institute for Environmental Studies (NIES).</title>
        <authorList>
            <person name="Hirose Y."/>
            <person name="Shimura Y."/>
            <person name="Fujisawa T."/>
            <person name="Nakamura Y."/>
            <person name="Kawachi M."/>
        </authorList>
    </citation>
    <scope>NUCLEOTIDE SEQUENCE [LARGE SCALE GENOMIC DNA]</scope>
    <source>
        <strain evidence="6 7">NIES-2135</strain>
    </source>
</reference>
<feature type="region of interest" description="Disordered" evidence="4">
    <location>
        <begin position="22"/>
        <end position="41"/>
    </location>
</feature>
<dbReference type="InterPro" id="IPR016032">
    <property type="entry name" value="Sig_transdc_resp-reg_C-effctor"/>
</dbReference>
<organism evidence="6 7">
    <name type="scientific">Leptolyngbya boryana NIES-2135</name>
    <dbReference type="NCBI Taxonomy" id="1973484"/>
    <lineage>
        <taxon>Bacteria</taxon>
        <taxon>Bacillati</taxon>
        <taxon>Cyanobacteriota</taxon>
        <taxon>Cyanophyceae</taxon>
        <taxon>Leptolyngbyales</taxon>
        <taxon>Leptolyngbyaceae</taxon>
        <taxon>Leptolyngbya group</taxon>
        <taxon>Leptolyngbya</taxon>
    </lineage>
</organism>
<dbReference type="PANTHER" id="PTHR44688">
    <property type="entry name" value="DNA-BINDING TRANSCRIPTIONAL ACTIVATOR DEVR_DOSR"/>
    <property type="match status" value="1"/>
</dbReference>
<dbReference type="GO" id="GO:0006355">
    <property type="term" value="P:regulation of DNA-templated transcription"/>
    <property type="evidence" value="ECO:0007669"/>
    <property type="project" value="InterPro"/>
</dbReference>
<evidence type="ECO:0000256" key="4">
    <source>
        <dbReference type="SAM" id="MobiDB-lite"/>
    </source>
</evidence>
<dbReference type="PROSITE" id="PS50043">
    <property type="entry name" value="HTH_LUXR_2"/>
    <property type="match status" value="1"/>
</dbReference>